<dbReference type="InterPro" id="IPR032632">
    <property type="entry name" value="Peptidase_M16_M"/>
</dbReference>
<dbReference type="GO" id="GO:0005829">
    <property type="term" value="C:cytosol"/>
    <property type="evidence" value="ECO:0007669"/>
    <property type="project" value="TreeGrafter"/>
</dbReference>
<name>A0A7R8ZIZ7_9CRUS</name>
<sequence>MTLAVFGKEDLDELESEVLKHFSKIVNKNVEKPSWPEHPYGPNEVGKILEIVPVRETREMAIIFPIPDQMKFYKTSPGHYLGHLIGHQGKGSLWSELKAKGWATFLSGGESHGARGFSFFEVSIELSPDGFKNRMEVVKLLFQYLALLTKQGVHEWIFNEYRDLSAIHFRFKEKQWPVSVVTNITSNLQHYPMEECLSGRYLTPNYEPDLICNLLCQLRWDNIILTIIANEVKDERTPMIEHYYGTEYFVSNIPKSFLEELHNFVTLNNKLSLPSPNEFIPTNFELAERQVPV</sequence>
<dbReference type="Pfam" id="PF05193">
    <property type="entry name" value="Peptidase_M16_C"/>
    <property type="match status" value="1"/>
</dbReference>
<dbReference type="EMBL" id="OB660801">
    <property type="protein sequence ID" value="CAD7226323.1"/>
    <property type="molecule type" value="Genomic_DNA"/>
</dbReference>
<feature type="non-terminal residue" evidence="7">
    <location>
        <position position="293"/>
    </location>
</feature>
<keyword evidence="4" id="KW-0378">Hydrolase</keyword>
<keyword evidence="3" id="KW-0479">Metal-binding</keyword>
<evidence type="ECO:0000256" key="4">
    <source>
        <dbReference type="ARBA" id="ARBA00022801"/>
    </source>
</evidence>
<organism evidence="7">
    <name type="scientific">Cyprideis torosa</name>
    <dbReference type="NCBI Taxonomy" id="163714"/>
    <lineage>
        <taxon>Eukaryota</taxon>
        <taxon>Metazoa</taxon>
        <taxon>Ecdysozoa</taxon>
        <taxon>Arthropoda</taxon>
        <taxon>Crustacea</taxon>
        <taxon>Oligostraca</taxon>
        <taxon>Ostracoda</taxon>
        <taxon>Podocopa</taxon>
        <taxon>Podocopida</taxon>
        <taxon>Cytherocopina</taxon>
        <taxon>Cytheroidea</taxon>
        <taxon>Cytherideidae</taxon>
        <taxon>Cyprideis</taxon>
    </lineage>
</organism>
<proteinExistence type="inferred from homology"/>
<gene>
    <name evidence="7" type="ORF">CTOB1V02_LOCUS4243</name>
</gene>
<dbReference type="GO" id="GO:0046872">
    <property type="term" value="F:metal ion binding"/>
    <property type="evidence" value="ECO:0007669"/>
    <property type="project" value="UniProtKB-KW"/>
</dbReference>
<dbReference type="OrthoDB" id="952271at2759"/>
<keyword evidence="6" id="KW-0482">Metalloprotease</keyword>
<evidence type="ECO:0000256" key="5">
    <source>
        <dbReference type="ARBA" id="ARBA00022833"/>
    </source>
</evidence>
<evidence type="ECO:0000256" key="6">
    <source>
        <dbReference type="ARBA" id="ARBA00023049"/>
    </source>
</evidence>
<dbReference type="InterPro" id="IPR011249">
    <property type="entry name" value="Metalloenz_LuxS/M16"/>
</dbReference>
<accession>A0A7R8ZIZ7</accession>
<dbReference type="GO" id="GO:0051603">
    <property type="term" value="P:proteolysis involved in protein catabolic process"/>
    <property type="evidence" value="ECO:0007669"/>
    <property type="project" value="TreeGrafter"/>
</dbReference>
<dbReference type="GO" id="GO:0005739">
    <property type="term" value="C:mitochondrion"/>
    <property type="evidence" value="ECO:0007669"/>
    <property type="project" value="TreeGrafter"/>
</dbReference>
<dbReference type="PANTHER" id="PTHR43690:SF18">
    <property type="entry name" value="INSULIN-DEGRADING ENZYME-RELATED"/>
    <property type="match status" value="1"/>
</dbReference>
<dbReference type="SUPFAM" id="SSF63411">
    <property type="entry name" value="LuxS/MPP-like metallohydrolase"/>
    <property type="match status" value="1"/>
</dbReference>
<reference evidence="7" key="1">
    <citation type="submission" date="2020-11" db="EMBL/GenBank/DDBJ databases">
        <authorList>
            <person name="Tran Van P."/>
        </authorList>
    </citation>
    <scope>NUCLEOTIDE SEQUENCE</scope>
</reference>
<evidence type="ECO:0000256" key="2">
    <source>
        <dbReference type="ARBA" id="ARBA00022670"/>
    </source>
</evidence>
<evidence type="ECO:0000256" key="3">
    <source>
        <dbReference type="ARBA" id="ARBA00022723"/>
    </source>
</evidence>
<evidence type="ECO:0000256" key="1">
    <source>
        <dbReference type="ARBA" id="ARBA00007261"/>
    </source>
</evidence>
<dbReference type="InterPro" id="IPR050626">
    <property type="entry name" value="Peptidase_M16"/>
</dbReference>
<dbReference type="Gene3D" id="3.30.830.10">
    <property type="entry name" value="Metalloenzyme, LuxS/M16 peptidase-like"/>
    <property type="match status" value="1"/>
</dbReference>
<dbReference type="InterPro" id="IPR007863">
    <property type="entry name" value="Peptidase_M16_C"/>
</dbReference>
<keyword evidence="5" id="KW-0862">Zinc</keyword>
<dbReference type="Pfam" id="PF16187">
    <property type="entry name" value="Peptidase_M16_M"/>
    <property type="match status" value="1"/>
</dbReference>
<dbReference type="AlphaFoldDB" id="A0A7R8ZIZ7"/>
<keyword evidence="2" id="KW-0645">Protease</keyword>
<dbReference type="FunFam" id="3.30.830.10:FF:000005">
    <property type="entry name" value="nardilysin isoform X1"/>
    <property type="match status" value="1"/>
</dbReference>
<comment type="similarity">
    <text evidence="1">Belongs to the peptidase M16 family.</text>
</comment>
<evidence type="ECO:0000313" key="7">
    <source>
        <dbReference type="EMBL" id="CAD7226323.1"/>
    </source>
</evidence>
<dbReference type="PANTHER" id="PTHR43690">
    <property type="entry name" value="NARDILYSIN"/>
    <property type="match status" value="1"/>
</dbReference>
<dbReference type="GO" id="GO:0043171">
    <property type="term" value="P:peptide catabolic process"/>
    <property type="evidence" value="ECO:0007669"/>
    <property type="project" value="TreeGrafter"/>
</dbReference>
<protein>
    <submittedName>
        <fullName evidence="7">Uncharacterized protein</fullName>
    </submittedName>
</protein>
<dbReference type="GO" id="GO:0004222">
    <property type="term" value="F:metalloendopeptidase activity"/>
    <property type="evidence" value="ECO:0007669"/>
    <property type="project" value="TreeGrafter"/>
</dbReference>